<dbReference type="SUPFAM" id="SSF54001">
    <property type="entry name" value="Cysteine proteinases"/>
    <property type="match status" value="1"/>
</dbReference>
<evidence type="ECO:0000256" key="4">
    <source>
        <dbReference type="ARBA" id="ARBA00022807"/>
    </source>
</evidence>
<dbReference type="Proteomes" id="UP000824496">
    <property type="component" value="Chromosome"/>
</dbReference>
<dbReference type="InterPro" id="IPR051202">
    <property type="entry name" value="Peptidase_C40"/>
</dbReference>
<feature type="coiled-coil region" evidence="5">
    <location>
        <begin position="53"/>
        <end position="80"/>
    </location>
</feature>
<dbReference type="InterPro" id="IPR000064">
    <property type="entry name" value="NLP_P60_dom"/>
</dbReference>
<evidence type="ECO:0000313" key="9">
    <source>
        <dbReference type="EMBL" id="BDA64720.1"/>
    </source>
</evidence>
<feature type="compositionally biased region" description="Low complexity" evidence="6">
    <location>
        <begin position="266"/>
        <end position="290"/>
    </location>
</feature>
<protein>
    <recommendedName>
        <fullName evidence="8">NlpC/P60 domain-containing protein</fullName>
    </recommendedName>
</protein>
<evidence type="ECO:0000256" key="1">
    <source>
        <dbReference type="ARBA" id="ARBA00007074"/>
    </source>
</evidence>
<dbReference type="PANTHER" id="PTHR47053:SF1">
    <property type="entry name" value="MUREIN DD-ENDOPEPTIDASE MEPH-RELATED"/>
    <property type="match status" value="1"/>
</dbReference>
<feature type="chain" id="PRO_5045353744" description="NlpC/P60 domain-containing protein" evidence="7">
    <location>
        <begin position="32"/>
        <end position="467"/>
    </location>
</feature>
<evidence type="ECO:0000313" key="10">
    <source>
        <dbReference type="Proteomes" id="UP000824496"/>
    </source>
</evidence>
<keyword evidence="5" id="KW-0175">Coiled coil</keyword>
<dbReference type="PANTHER" id="PTHR47053">
    <property type="entry name" value="MUREIN DD-ENDOPEPTIDASE MEPH-RELATED"/>
    <property type="match status" value="1"/>
</dbReference>
<evidence type="ECO:0000256" key="6">
    <source>
        <dbReference type="SAM" id="MobiDB-lite"/>
    </source>
</evidence>
<feature type="signal peptide" evidence="7">
    <location>
        <begin position="1"/>
        <end position="31"/>
    </location>
</feature>
<evidence type="ECO:0000256" key="5">
    <source>
        <dbReference type="SAM" id="Coils"/>
    </source>
</evidence>
<dbReference type="EMBL" id="AP025017">
    <property type="protein sequence ID" value="BDA64720.1"/>
    <property type="molecule type" value="Genomic_DNA"/>
</dbReference>
<proteinExistence type="inferred from homology"/>
<keyword evidence="10" id="KW-1185">Reference proteome</keyword>
<keyword evidence="7" id="KW-0732">Signal</keyword>
<keyword evidence="4" id="KW-0788">Thiol protease</keyword>
<comment type="similarity">
    <text evidence="1">Belongs to the peptidase C40 family.</text>
</comment>
<keyword evidence="3" id="KW-0378">Hydrolase</keyword>
<evidence type="ECO:0000256" key="2">
    <source>
        <dbReference type="ARBA" id="ARBA00022670"/>
    </source>
</evidence>
<organism evidence="9 10">
    <name type="scientific">Actinomyces capricornis</name>
    <dbReference type="NCBI Taxonomy" id="2755559"/>
    <lineage>
        <taxon>Bacteria</taxon>
        <taxon>Bacillati</taxon>
        <taxon>Actinomycetota</taxon>
        <taxon>Actinomycetes</taxon>
        <taxon>Actinomycetales</taxon>
        <taxon>Actinomycetaceae</taxon>
        <taxon>Actinomyces</taxon>
    </lineage>
</organism>
<gene>
    <name evidence="9" type="ORF">MANAM107_15540</name>
</gene>
<name>A0ABM7UBS3_9ACTO</name>
<reference evidence="9 10" key="1">
    <citation type="submission" date="2021-08" db="EMBL/GenBank/DDBJ databases">
        <title>Whole genome sequence of novel Actinomyces species strain MAS-1.</title>
        <authorList>
            <person name="Saito M."/>
            <person name="Kuwahara N."/>
            <person name="Takizawa T."/>
            <person name="Gotouda H."/>
            <person name="Ochiai T."/>
        </authorList>
    </citation>
    <scope>NUCLEOTIDE SEQUENCE [LARGE SCALE GENOMIC DNA]</scope>
    <source>
        <strain evidence="9 10">MAS-1</strain>
    </source>
</reference>
<accession>A0ABM7UBS3</accession>
<feature type="region of interest" description="Disordered" evidence="6">
    <location>
        <begin position="231"/>
        <end position="346"/>
    </location>
</feature>
<dbReference type="PROSITE" id="PS51935">
    <property type="entry name" value="NLPC_P60"/>
    <property type="match status" value="1"/>
</dbReference>
<feature type="compositionally biased region" description="Basic and acidic residues" evidence="6">
    <location>
        <begin position="236"/>
        <end position="265"/>
    </location>
</feature>
<evidence type="ECO:0000259" key="8">
    <source>
        <dbReference type="PROSITE" id="PS51935"/>
    </source>
</evidence>
<evidence type="ECO:0000256" key="7">
    <source>
        <dbReference type="SAM" id="SignalP"/>
    </source>
</evidence>
<evidence type="ECO:0000256" key="3">
    <source>
        <dbReference type="ARBA" id="ARBA00022801"/>
    </source>
</evidence>
<dbReference type="InterPro" id="IPR038765">
    <property type="entry name" value="Papain-like_cys_pep_sf"/>
</dbReference>
<dbReference type="Pfam" id="PF00877">
    <property type="entry name" value="NLPC_P60"/>
    <property type="match status" value="1"/>
</dbReference>
<feature type="compositionally biased region" description="Acidic residues" evidence="6">
    <location>
        <begin position="309"/>
        <end position="321"/>
    </location>
</feature>
<dbReference type="RefSeq" id="WP_223907030.1">
    <property type="nucleotide sequence ID" value="NZ_AP025017.1"/>
</dbReference>
<keyword evidence="2" id="KW-0645">Protease</keyword>
<feature type="domain" description="NlpC/P60" evidence="8">
    <location>
        <begin position="346"/>
        <end position="467"/>
    </location>
</feature>
<sequence>MTPSFQNRWRRGTIATAVLALACLVIPAAHADPVTQDDVDRAKEAEASTSASIGELEAQLAQLNVNLETAQRNAQIANEDYLMAVQELATASSEAQTAQDSADSAAQETQTARADLGAVVVQTYQEGGNAITALTPYVTATSISELADAEVARARMGERTNAKVQDVEALQAVAETMQGIADEKVETKQTAATEAETAKATAASAATTAQAEVTQAQTQRDALVTRLAEQRGTTVELERQHQDQLEAERKAREEAAAKAAAEEAARTAAAQQAPQEPAPRATEDQPATEAPEPPAQEPQDEQPAPAPAAEEEAGEPEEAEEAPAPAPAPAVEEEAEEPAPAPAASGDAAATAISAAMSYIGTPYVWGGESAAGLDCSGLTMMAYQAAGVSLTHSSRVQYGQGQHVPLSSAQPGDLVFWSSDGTQSGIYHVAIYLGDGQMIEAPTFGFTVTVTSMRYSGAMPTAVRPY</sequence>
<dbReference type="Gene3D" id="3.90.1720.10">
    <property type="entry name" value="endopeptidase domain like (from Nostoc punctiforme)"/>
    <property type="match status" value="1"/>
</dbReference>